<dbReference type="EMBL" id="JACGWS010000003">
    <property type="protein sequence ID" value="MBC8754150.1"/>
    <property type="molecule type" value="Genomic_DNA"/>
</dbReference>
<sequence>MKKKKLKALSLKKASISKLSGGSLAPAVSFAFPCAPTQDLFTCTWVSELYTACNCEPSWNGGCESIQFPCPITIDLNCNIESVRICEA</sequence>
<evidence type="ECO:0000313" key="2">
    <source>
        <dbReference type="Proteomes" id="UP000619238"/>
    </source>
</evidence>
<gene>
    <name evidence="1" type="ORF">H2O64_05670</name>
</gene>
<evidence type="ECO:0000313" key="1">
    <source>
        <dbReference type="EMBL" id="MBC8754150.1"/>
    </source>
</evidence>
<accession>A0ABR7Q6G2</accession>
<proteinExistence type="predicted"/>
<dbReference type="Proteomes" id="UP000619238">
    <property type="component" value="Unassembled WGS sequence"/>
</dbReference>
<keyword evidence="2" id="KW-1185">Reference proteome</keyword>
<organism evidence="1 2">
    <name type="scientific">Kordia aestuariivivens</name>
    <dbReference type="NCBI Taxonomy" id="2759037"/>
    <lineage>
        <taxon>Bacteria</taxon>
        <taxon>Pseudomonadati</taxon>
        <taxon>Bacteroidota</taxon>
        <taxon>Flavobacteriia</taxon>
        <taxon>Flavobacteriales</taxon>
        <taxon>Flavobacteriaceae</taxon>
        <taxon>Kordia</taxon>
    </lineage>
</organism>
<comment type="caution">
    <text evidence="1">The sequence shown here is derived from an EMBL/GenBank/DDBJ whole genome shotgun (WGS) entry which is preliminary data.</text>
</comment>
<name>A0ABR7Q6G2_9FLAO</name>
<dbReference type="RefSeq" id="WP_187561202.1">
    <property type="nucleotide sequence ID" value="NZ_JACGWS010000003.1"/>
</dbReference>
<reference evidence="1 2" key="1">
    <citation type="submission" date="2020-07" db="EMBL/GenBank/DDBJ databases">
        <title>Description of Kordia aestuariivivens sp. nov., isolated from a tidal flat.</title>
        <authorList>
            <person name="Park S."/>
            <person name="Yoon J.-H."/>
        </authorList>
    </citation>
    <scope>NUCLEOTIDE SEQUENCE [LARGE SCALE GENOMIC DNA]</scope>
    <source>
        <strain evidence="1 2">YSTF-M3</strain>
    </source>
</reference>
<protein>
    <submittedName>
        <fullName evidence="1">Uncharacterized protein</fullName>
    </submittedName>
</protein>